<dbReference type="eggNOG" id="COG0175">
    <property type="taxonomic scope" value="Bacteria"/>
</dbReference>
<sequence>MKSPQVGRQSAFKAQGFRKTLELLAENVQALYLSDEIPWVVGYSGGKDSTATLQLIWTAIAALPAEKRTKVIHVISTDTLVENPIIAGWVNASLLTMQRSASDQDLPFRPNRLLPELKDRFWVNMIGRGYPAPRPKFRWCTERLKINPSNNFIRNVVDDAGEVILALGTRKAESQVRSASIDHYSKNARAGLQRHGQLDRSWVFSPIVDWSNDDVWQYLMQVKNPWGIDNKDLLGMYQGATEDGECPLVVDTSTPSCGDSRFGCYVCTMVTEDKSMRSMIANDSDKAWMLPLLQFRNQYLGNLNDRNVREFKRLNGSLMVHNDRLVHGPYTQSYRVNMLRALLETQLTVNKHLPKGIDSLELITIEELREIRRIWIEDKHEVEDLLPAVYEDTLKRPFSANSVSVVPLLRTSEIETLREISDGQTVESRLHYELLRELITTQAVSKSTHSRAKLLDELDRVLERSAFADADEALSVALSRRGMSASEDSGLGGQDMPSLFVNITLPEQNDVS</sequence>
<dbReference type="PANTHER" id="PTHR43196:SF2">
    <property type="entry name" value="PHOSPHOADENOSINE PHOSPHOSULFATE REDUCTASE"/>
    <property type="match status" value="1"/>
</dbReference>
<proteinExistence type="predicted"/>
<protein>
    <submittedName>
        <fullName evidence="2">Putative sulfurtransferase DndC</fullName>
    </submittedName>
</protein>
<dbReference type="SUPFAM" id="SSF52402">
    <property type="entry name" value="Adenine nucleotide alpha hydrolases-like"/>
    <property type="match status" value="1"/>
</dbReference>
<dbReference type="OrthoDB" id="9774475at2"/>
<dbReference type="GO" id="GO:0016740">
    <property type="term" value="F:transferase activity"/>
    <property type="evidence" value="ECO:0007669"/>
    <property type="project" value="UniProtKB-KW"/>
</dbReference>
<feature type="domain" description="Phosphoadenosine phosphosulphate reductase" evidence="1">
    <location>
        <begin position="134"/>
        <end position="221"/>
    </location>
</feature>
<dbReference type="PANTHER" id="PTHR43196">
    <property type="entry name" value="SULFATE ADENYLYLTRANSFERASE SUBUNIT 2"/>
    <property type="match status" value="1"/>
</dbReference>
<dbReference type="Proteomes" id="UP000002207">
    <property type="component" value="Chromosome"/>
</dbReference>
<dbReference type="EMBL" id="CP001472">
    <property type="protein sequence ID" value="ACO31707.1"/>
    <property type="molecule type" value="Genomic_DNA"/>
</dbReference>
<dbReference type="HOGENOM" id="CLU_027799_2_1_0"/>
<organism evidence="2 3">
    <name type="scientific">Acidobacterium capsulatum (strain ATCC 51196 / DSM 11244 / BCRC 80197 / JCM 7670 / NBRC 15755 / NCIMB 13165 / 161)</name>
    <dbReference type="NCBI Taxonomy" id="240015"/>
    <lineage>
        <taxon>Bacteria</taxon>
        <taxon>Pseudomonadati</taxon>
        <taxon>Acidobacteriota</taxon>
        <taxon>Terriglobia</taxon>
        <taxon>Terriglobales</taxon>
        <taxon>Acidobacteriaceae</taxon>
        <taxon>Acidobacterium</taxon>
    </lineage>
</organism>
<dbReference type="Pfam" id="PF01507">
    <property type="entry name" value="PAPS_reduct"/>
    <property type="match status" value="1"/>
</dbReference>
<evidence type="ECO:0000313" key="2">
    <source>
        <dbReference type="EMBL" id="ACO31707.1"/>
    </source>
</evidence>
<accession>C1F5K5</accession>
<dbReference type="InParanoid" id="C1F5K5"/>
<dbReference type="RefSeq" id="WP_015898228.1">
    <property type="nucleotide sequence ID" value="NC_012483.1"/>
</dbReference>
<dbReference type="InterPro" id="IPR050128">
    <property type="entry name" value="Sulfate_adenylyltrnsfr_sub2"/>
</dbReference>
<name>C1F5K5_ACIC5</name>
<dbReference type="InterPro" id="IPR017598">
    <property type="entry name" value="SulphurTrfase_DndC"/>
</dbReference>
<gene>
    <name evidence="2" type="primary">dndC</name>
    <name evidence="2" type="ordered locus">ACP_3185</name>
</gene>
<dbReference type="STRING" id="240015.ACP_3185"/>
<dbReference type="NCBIfam" id="TIGR03183">
    <property type="entry name" value="DNA_S_dndC"/>
    <property type="match status" value="1"/>
</dbReference>
<dbReference type="InterPro" id="IPR002500">
    <property type="entry name" value="PAPS_reduct_dom"/>
</dbReference>
<dbReference type="NCBIfam" id="NF005316">
    <property type="entry name" value="PRK06850.1"/>
    <property type="match status" value="1"/>
</dbReference>
<reference evidence="2 3" key="1">
    <citation type="journal article" date="2009" name="Appl. Environ. Microbiol.">
        <title>Three genomes from the phylum Acidobacteria provide insight into the lifestyles of these microorganisms in soils.</title>
        <authorList>
            <person name="Ward N.L."/>
            <person name="Challacombe J.F."/>
            <person name="Janssen P.H."/>
            <person name="Henrissat B."/>
            <person name="Coutinho P.M."/>
            <person name="Wu M."/>
            <person name="Xie G."/>
            <person name="Haft D.H."/>
            <person name="Sait M."/>
            <person name="Badger J."/>
            <person name="Barabote R.D."/>
            <person name="Bradley B."/>
            <person name="Brettin T.S."/>
            <person name="Brinkac L.M."/>
            <person name="Bruce D."/>
            <person name="Creasy T."/>
            <person name="Daugherty S.C."/>
            <person name="Davidsen T.M."/>
            <person name="DeBoy R.T."/>
            <person name="Detter J.C."/>
            <person name="Dodson R.J."/>
            <person name="Durkin A.S."/>
            <person name="Ganapathy A."/>
            <person name="Gwinn-Giglio M."/>
            <person name="Han C.S."/>
            <person name="Khouri H."/>
            <person name="Kiss H."/>
            <person name="Kothari S.P."/>
            <person name="Madupu R."/>
            <person name="Nelson K.E."/>
            <person name="Nelson W.C."/>
            <person name="Paulsen I."/>
            <person name="Penn K."/>
            <person name="Ren Q."/>
            <person name="Rosovitz M.J."/>
            <person name="Selengut J.D."/>
            <person name="Shrivastava S."/>
            <person name="Sullivan S.A."/>
            <person name="Tapia R."/>
            <person name="Thompson L.S."/>
            <person name="Watkins K.L."/>
            <person name="Yang Q."/>
            <person name="Yu C."/>
            <person name="Zafar N."/>
            <person name="Zhou L."/>
            <person name="Kuske C.R."/>
        </authorList>
    </citation>
    <scope>NUCLEOTIDE SEQUENCE [LARGE SCALE GENOMIC DNA]</scope>
    <source>
        <strain evidence="3">ATCC 51196 / DSM 11244 / BCRC 80197 / JCM 7670 / NBRC 15755 / NCIMB 13165 / 161</strain>
    </source>
</reference>
<keyword evidence="3" id="KW-1185">Reference proteome</keyword>
<dbReference type="KEGG" id="aca:ACP_3185"/>
<dbReference type="Gene3D" id="3.40.50.620">
    <property type="entry name" value="HUPs"/>
    <property type="match status" value="1"/>
</dbReference>
<dbReference type="AlphaFoldDB" id="C1F5K5"/>
<evidence type="ECO:0000313" key="3">
    <source>
        <dbReference type="Proteomes" id="UP000002207"/>
    </source>
</evidence>
<dbReference type="InterPro" id="IPR014729">
    <property type="entry name" value="Rossmann-like_a/b/a_fold"/>
</dbReference>
<evidence type="ECO:0000259" key="1">
    <source>
        <dbReference type="Pfam" id="PF01507"/>
    </source>
</evidence>
<keyword evidence="2" id="KW-0808">Transferase</keyword>